<sequence>MILEPTDDELEWLFEECEAALSIVRRTIAACPSDLVAKVALPPLETSLRHLIDDVQGWLKGVNERPLSAEHFDRLRQFVKRSRLSIIDPQAGKIGLDVSKLKPAEQRNKNPSPYSSILYMFTLFVVQGFGFAAAPGLYQGHFVIHALIFFSFLSSPCTIQSWEDQDHFITFGDAPGDWEYPHLPEKQHSCLLAEIIQADTFIRPRLVCRDVSNEKFIVAFYPDNEAEMPRLLEGFKVGYTIAIFYPIGHMFLDGTVGVRVEQTDKVLV</sequence>
<organism evidence="1 2">
    <name type="scientific">Lasiodiplodia mahajangana</name>
    <dbReference type="NCBI Taxonomy" id="1108764"/>
    <lineage>
        <taxon>Eukaryota</taxon>
        <taxon>Fungi</taxon>
        <taxon>Dikarya</taxon>
        <taxon>Ascomycota</taxon>
        <taxon>Pezizomycotina</taxon>
        <taxon>Dothideomycetes</taxon>
        <taxon>Dothideomycetes incertae sedis</taxon>
        <taxon>Botryosphaeriales</taxon>
        <taxon>Botryosphaeriaceae</taxon>
        <taxon>Lasiodiplodia</taxon>
    </lineage>
</organism>
<accession>A0ACC2JIE5</accession>
<proteinExistence type="predicted"/>
<dbReference type="EMBL" id="JAPUUL010001600">
    <property type="protein sequence ID" value="KAJ8127003.1"/>
    <property type="molecule type" value="Genomic_DNA"/>
</dbReference>
<evidence type="ECO:0000313" key="2">
    <source>
        <dbReference type="Proteomes" id="UP001153332"/>
    </source>
</evidence>
<keyword evidence="2" id="KW-1185">Reference proteome</keyword>
<name>A0ACC2JIE5_9PEZI</name>
<reference evidence="1" key="1">
    <citation type="submission" date="2022-12" db="EMBL/GenBank/DDBJ databases">
        <title>Genome Sequence of Lasiodiplodia mahajangana.</title>
        <authorList>
            <person name="Buettner E."/>
        </authorList>
    </citation>
    <scope>NUCLEOTIDE SEQUENCE</scope>
    <source>
        <strain evidence="1">VT137</strain>
    </source>
</reference>
<gene>
    <name evidence="1" type="ORF">O1611_g6634</name>
</gene>
<comment type="caution">
    <text evidence="1">The sequence shown here is derived from an EMBL/GenBank/DDBJ whole genome shotgun (WGS) entry which is preliminary data.</text>
</comment>
<protein>
    <submittedName>
        <fullName evidence="1">Uncharacterized protein</fullName>
    </submittedName>
</protein>
<evidence type="ECO:0000313" key="1">
    <source>
        <dbReference type="EMBL" id="KAJ8127003.1"/>
    </source>
</evidence>
<dbReference type="Proteomes" id="UP001153332">
    <property type="component" value="Unassembled WGS sequence"/>
</dbReference>